<dbReference type="PROSITE" id="PS50181">
    <property type="entry name" value="FBOX"/>
    <property type="match status" value="1"/>
</dbReference>
<dbReference type="InterPro" id="IPR050232">
    <property type="entry name" value="FBL13/AtMIF1-like"/>
</dbReference>
<name>A0A444XCW5_ARAHY</name>
<evidence type="ECO:0000313" key="3">
    <source>
        <dbReference type="EMBL" id="RYQ87447.1"/>
    </source>
</evidence>
<dbReference type="STRING" id="3818.A0A444XCW5"/>
<accession>A0A444XCW5</accession>
<dbReference type="EMBL" id="CP031001">
    <property type="protein sequence ID" value="QHN75931.1"/>
    <property type="molecule type" value="Genomic_DNA"/>
</dbReference>
<reference evidence="3 4" key="1">
    <citation type="submission" date="2019-01" db="EMBL/GenBank/DDBJ databases">
        <title>Sequencing of cultivated peanut Arachis hypogaea provides insights into genome evolution and oil improvement.</title>
        <authorList>
            <person name="Chen X."/>
        </authorList>
    </citation>
    <scope>NUCLEOTIDE SEQUENCE [LARGE SCALE GENOMIC DNA]</scope>
    <source>
        <strain evidence="4">cv. Fuhuasheng</strain>
        <strain evidence="3">GDAAS-fuhuasheng2018</strain>
        <tissue evidence="3">Leaves</tissue>
    </source>
</reference>
<evidence type="ECO:0000313" key="4">
    <source>
        <dbReference type="Proteomes" id="UP000289738"/>
    </source>
</evidence>
<dbReference type="SMART" id="SM00256">
    <property type="entry name" value="FBOX"/>
    <property type="match status" value="1"/>
</dbReference>
<feature type="domain" description="F-box" evidence="1">
    <location>
        <begin position="21"/>
        <end position="74"/>
    </location>
</feature>
<protein>
    <submittedName>
        <fullName evidence="2">FBD-associated F-box protein</fullName>
    </submittedName>
</protein>
<organism evidence="3 4">
    <name type="scientific">Arachis hypogaea</name>
    <name type="common">Peanut</name>
    <dbReference type="NCBI Taxonomy" id="3818"/>
    <lineage>
        <taxon>Eukaryota</taxon>
        <taxon>Viridiplantae</taxon>
        <taxon>Streptophyta</taxon>
        <taxon>Embryophyta</taxon>
        <taxon>Tracheophyta</taxon>
        <taxon>Spermatophyta</taxon>
        <taxon>Magnoliopsida</taxon>
        <taxon>eudicotyledons</taxon>
        <taxon>Gunneridae</taxon>
        <taxon>Pentapetalae</taxon>
        <taxon>rosids</taxon>
        <taxon>fabids</taxon>
        <taxon>Fabales</taxon>
        <taxon>Fabaceae</taxon>
        <taxon>Papilionoideae</taxon>
        <taxon>50 kb inversion clade</taxon>
        <taxon>dalbergioids sensu lato</taxon>
        <taxon>Dalbergieae</taxon>
        <taxon>Pterocarpus clade</taxon>
        <taxon>Arachis</taxon>
    </lineage>
</organism>
<evidence type="ECO:0000313" key="2">
    <source>
        <dbReference type="EMBL" id="QHN75930.1"/>
    </source>
</evidence>
<dbReference type="CDD" id="cd22160">
    <property type="entry name" value="F-box_AtFBL13-like"/>
    <property type="match status" value="1"/>
</dbReference>
<dbReference type="InterPro" id="IPR032675">
    <property type="entry name" value="LRR_dom_sf"/>
</dbReference>
<dbReference type="SMART" id="SM00579">
    <property type="entry name" value="FBD"/>
    <property type="match status" value="1"/>
</dbReference>
<dbReference type="SUPFAM" id="SSF52047">
    <property type="entry name" value="RNI-like"/>
    <property type="match status" value="1"/>
</dbReference>
<dbReference type="PANTHER" id="PTHR31900">
    <property type="entry name" value="F-BOX/RNI SUPERFAMILY PROTEIN-RELATED"/>
    <property type="match status" value="1"/>
</dbReference>
<dbReference type="PANTHER" id="PTHR31900:SF34">
    <property type="entry name" value="EMB|CAB62440.1-RELATED"/>
    <property type="match status" value="1"/>
</dbReference>
<dbReference type="Gene3D" id="3.80.10.10">
    <property type="entry name" value="Ribonuclease Inhibitor"/>
    <property type="match status" value="1"/>
</dbReference>
<dbReference type="EMBL" id="CP031001">
    <property type="protein sequence ID" value="QHN75930.1"/>
    <property type="molecule type" value="Genomic_DNA"/>
</dbReference>
<dbReference type="InterPro" id="IPR053781">
    <property type="entry name" value="F-box_AtFBL13-like"/>
</dbReference>
<dbReference type="EMBL" id="SDMP01000019">
    <property type="protein sequence ID" value="RYQ87447.1"/>
    <property type="molecule type" value="Genomic_DNA"/>
</dbReference>
<reference evidence="2 5" key="2">
    <citation type="submission" date="2020-01" db="EMBL/GenBank/DDBJ databases">
        <title>Genome sequence of Arachis hypogaea, cultivar Shitouqi.</title>
        <authorList>
            <person name="Zhuang W."/>
            <person name="Chen H."/>
            <person name="Varshney R."/>
            <person name="Wang D."/>
            <person name="Ming R."/>
        </authorList>
    </citation>
    <scope>NUCLEOTIDE SEQUENCE [LARGE SCALE GENOMIC DNA]</scope>
    <source>
        <tissue evidence="2">Young leaf</tissue>
    </source>
</reference>
<sequence length="458" mass="52414">MPKQNQRNLSGKVAIKRTRKIDRISSLPDSLLCHILSFLPTIEAKATGILSRRWRHLWKEVPVLYFEDEPFYRLEFSDDEVEEGFVDFVDNVVAQHKVPHVEKFKLECSVCGEDTLTRWISSAVGPHLKELDLCLCIYRDDYPETCDLPQSVFTCASLESLALKYRIYLDSLPDVCLPSLKNLELDTIYVNPEKVLSGCPVLENLKLILEAFPLGRGINYPAIHMPHSLKRLTFADKSPEDSLKLLEIDTPSLEYLDIKLWGHYLNVLFSHFTNMVKAQLDIYPQDKHLCWIPELLKALRSTERLVLKLDTTKCLLRAPALDYPEFCRLHNLVIDIPCSNSAFLINLIQHCPILQVLIIYNQKGGYFRSEEHSEPSSWTPPAHDPICVTSNLLILGFSGYRDSADEHAFIAYILQKGLVLALMKVLINGELRPKKTYTIRKKLSTLPRGSKTVDLIIK</sequence>
<dbReference type="InterPro" id="IPR001810">
    <property type="entry name" value="F-box_dom"/>
</dbReference>
<dbReference type="Gene3D" id="1.20.1280.50">
    <property type="match status" value="1"/>
</dbReference>
<proteinExistence type="predicted"/>
<dbReference type="Proteomes" id="UP000289738">
    <property type="component" value="Chromosome B09"/>
</dbReference>
<dbReference type="Proteomes" id="UP000464620">
    <property type="component" value="Chromosome B09"/>
</dbReference>
<dbReference type="Pfam" id="PF00646">
    <property type="entry name" value="F-box"/>
    <property type="match status" value="1"/>
</dbReference>
<dbReference type="SUPFAM" id="SSF81383">
    <property type="entry name" value="F-box domain"/>
    <property type="match status" value="1"/>
</dbReference>
<dbReference type="OrthoDB" id="612216at2759"/>
<gene>
    <name evidence="3" type="ORF">Ahy_B09g094967</name>
    <name evidence="2" type="ORF">DS421_19g639610</name>
</gene>
<evidence type="ECO:0000313" key="5">
    <source>
        <dbReference type="Proteomes" id="UP000464620"/>
    </source>
</evidence>
<evidence type="ECO:0000259" key="1">
    <source>
        <dbReference type="PROSITE" id="PS50181"/>
    </source>
</evidence>
<dbReference type="Gramene" id="arahy.Tifrunner.gnm2.ann2.Ah19g056100.1">
    <property type="protein sequence ID" value="arahy.Tifrunner.gnm2.ann2.Ah19g056100.1-CDS"/>
    <property type="gene ID" value="arahy.Tifrunner.gnm2.ann2.Ah19g056100"/>
</dbReference>
<dbReference type="InterPro" id="IPR055357">
    <property type="entry name" value="LRR_At1g61320_AtMIF1"/>
</dbReference>
<dbReference type="InterPro" id="IPR036047">
    <property type="entry name" value="F-box-like_dom_sf"/>
</dbReference>
<keyword evidence="4" id="KW-1185">Reference proteome</keyword>
<dbReference type="AlphaFoldDB" id="A0A444XCW5"/>
<dbReference type="InterPro" id="IPR006566">
    <property type="entry name" value="FBD"/>
</dbReference>
<dbReference type="Pfam" id="PF23622">
    <property type="entry name" value="LRR_At1g61320_AtMIF1"/>
    <property type="match status" value="1"/>
</dbReference>